<dbReference type="OrthoDB" id="9791262at2"/>
<evidence type="ECO:0000256" key="2">
    <source>
        <dbReference type="ARBA" id="ARBA00004063"/>
    </source>
</evidence>
<comment type="caution">
    <text evidence="11">The sequence shown here is derived from an EMBL/GenBank/DDBJ whole genome shotgun (WGS) entry which is preliminary data.</text>
</comment>
<dbReference type="InterPro" id="IPR008775">
    <property type="entry name" value="Phytyl_CoA_dOase-like"/>
</dbReference>
<comment type="catalytic activity">
    <reaction evidence="9">
        <text>L-ectoine + 2-oxoglutarate + O2 = 5-hydroxyectoine + succinate + CO2</text>
        <dbReference type="Rhea" id="RHEA:45740"/>
        <dbReference type="ChEBI" id="CHEBI:15379"/>
        <dbReference type="ChEBI" id="CHEBI:16526"/>
        <dbReference type="ChEBI" id="CHEBI:16810"/>
        <dbReference type="ChEBI" id="CHEBI:30031"/>
        <dbReference type="ChEBI" id="CHEBI:58515"/>
        <dbReference type="ChEBI" id="CHEBI:85413"/>
        <dbReference type="EC" id="1.14.11.55"/>
    </reaction>
</comment>
<dbReference type="GO" id="GO:0016706">
    <property type="term" value="F:2-oxoglutarate-dependent dioxygenase activity"/>
    <property type="evidence" value="ECO:0007669"/>
    <property type="project" value="InterPro"/>
</dbReference>
<evidence type="ECO:0000256" key="3">
    <source>
        <dbReference type="ARBA" id="ARBA00007851"/>
    </source>
</evidence>
<evidence type="ECO:0000313" key="11">
    <source>
        <dbReference type="EMBL" id="RTE66297.1"/>
    </source>
</evidence>
<evidence type="ECO:0000256" key="9">
    <source>
        <dbReference type="ARBA" id="ARBA00049228"/>
    </source>
</evidence>
<accession>A0A430KS24</accession>
<evidence type="ECO:0000313" key="12">
    <source>
        <dbReference type="Proteomes" id="UP000283087"/>
    </source>
</evidence>
<dbReference type="EMBL" id="RQXW01000005">
    <property type="protein sequence ID" value="RTE66297.1"/>
    <property type="molecule type" value="Genomic_DNA"/>
</dbReference>
<dbReference type="PANTHER" id="PTHR20883">
    <property type="entry name" value="PHYTANOYL-COA DIOXYGENASE DOMAIN CONTAINING 1"/>
    <property type="match status" value="1"/>
</dbReference>
<dbReference type="Gene3D" id="2.60.120.620">
    <property type="entry name" value="q2cbj1_9rhob like domain"/>
    <property type="match status" value="1"/>
</dbReference>
<keyword evidence="8" id="KW-0408">Iron</keyword>
<evidence type="ECO:0000256" key="8">
    <source>
        <dbReference type="ARBA" id="ARBA00023004"/>
    </source>
</evidence>
<proteinExistence type="inferred from homology"/>
<keyword evidence="5" id="KW-0479">Metal-binding</keyword>
<comment type="cofactor">
    <cofactor evidence="1">
        <name>Fe(2+)</name>
        <dbReference type="ChEBI" id="CHEBI:29033"/>
    </cofactor>
</comment>
<reference evidence="11 12" key="1">
    <citation type="submission" date="2018-11" db="EMBL/GenBank/DDBJ databases">
        <title>The draft genome sequence of Amphritea opalescens ANRC-JH13T.</title>
        <authorList>
            <person name="Fang Z."/>
            <person name="Zhang Y."/>
            <person name="Han X."/>
        </authorList>
    </citation>
    <scope>NUCLEOTIDE SEQUENCE [LARGE SCALE GENOMIC DNA]</scope>
    <source>
        <strain evidence="11 12">ANRC-JH13</strain>
    </source>
</reference>
<gene>
    <name evidence="11" type="primary">thpD</name>
    <name evidence="11" type="ORF">EH243_06785</name>
</gene>
<dbReference type="InterPro" id="IPR012774">
    <property type="entry name" value="EctD"/>
</dbReference>
<comment type="subunit">
    <text evidence="4">Homodimer.</text>
</comment>
<comment type="function">
    <text evidence="2">Involved in the biosynthesis of 5-hydroxyectoine, called compatible solute, which helps organisms to survive extreme osmotic stress by acting as a highly soluble organic osmolyte. Catalyzes the 2-oxoglutarate-dependent selective hydroxylation of L-ectoine to yield (4S,5S)-5-hydroxyectoine.</text>
</comment>
<dbReference type="GO" id="GO:0005506">
    <property type="term" value="F:iron ion binding"/>
    <property type="evidence" value="ECO:0007669"/>
    <property type="project" value="UniProtKB-ARBA"/>
</dbReference>
<protein>
    <recommendedName>
        <fullName evidence="10">Ectoine hydroxylase</fullName>
        <ecNumber evidence="10">1.14.11.55</ecNumber>
    </recommendedName>
</protein>
<keyword evidence="6" id="KW-0223">Dioxygenase</keyword>
<organism evidence="11 12">
    <name type="scientific">Amphritea opalescens</name>
    <dbReference type="NCBI Taxonomy" id="2490544"/>
    <lineage>
        <taxon>Bacteria</taxon>
        <taxon>Pseudomonadati</taxon>
        <taxon>Pseudomonadota</taxon>
        <taxon>Gammaproteobacteria</taxon>
        <taxon>Oceanospirillales</taxon>
        <taxon>Oceanospirillaceae</taxon>
        <taxon>Amphritea</taxon>
    </lineage>
</organism>
<dbReference type="EC" id="1.14.11.55" evidence="10"/>
<evidence type="ECO:0000256" key="4">
    <source>
        <dbReference type="ARBA" id="ARBA00011738"/>
    </source>
</evidence>
<keyword evidence="12" id="KW-1185">Reference proteome</keyword>
<dbReference type="Proteomes" id="UP000283087">
    <property type="component" value="Unassembled WGS sequence"/>
</dbReference>
<evidence type="ECO:0000256" key="1">
    <source>
        <dbReference type="ARBA" id="ARBA00001954"/>
    </source>
</evidence>
<sequence>MKPNENLFVAPPLSEDLYPSRQGVSQCSERRDPVVYAPVDRPMPIDQSQLEAYAEHGFLVLEDLFSDVEVRMFQQEMERLSGDPEVRASGETITEPGHGDVRSIFRVHQRSALFKKLATDPRLAELARYILDDEVYLHQSRLNYKPGFRGKAFYWHSDFETWHVEDGMPRMRALSMSITLTENVDTNGPLMLVPGSHRQFVACQGETPENHYKASLKQQEYGIPSDDQLKRLIDRGSIVTAKCKPGSVILFDCNLIHGSNGNITPAPRANVFFVYNALSNRVVEPFCCRRPRPEYICSREHIVPLSD</sequence>
<evidence type="ECO:0000256" key="5">
    <source>
        <dbReference type="ARBA" id="ARBA00022723"/>
    </source>
</evidence>
<dbReference type="Pfam" id="PF05721">
    <property type="entry name" value="PhyH"/>
    <property type="match status" value="1"/>
</dbReference>
<dbReference type="RefSeq" id="WP_126157895.1">
    <property type="nucleotide sequence ID" value="NZ_RQXW01000005.1"/>
</dbReference>
<evidence type="ECO:0000256" key="6">
    <source>
        <dbReference type="ARBA" id="ARBA00022964"/>
    </source>
</evidence>
<evidence type="ECO:0000256" key="10">
    <source>
        <dbReference type="NCBIfam" id="TIGR02408"/>
    </source>
</evidence>
<dbReference type="NCBIfam" id="TIGR02408">
    <property type="entry name" value="ectoine_ThpD"/>
    <property type="match status" value="1"/>
</dbReference>
<dbReference type="PANTHER" id="PTHR20883:SF48">
    <property type="entry name" value="ECTOINE DIOXYGENASE"/>
    <property type="match status" value="1"/>
</dbReference>
<comment type="similarity">
    <text evidence="3">Belongs to the PhyH family. EctD subfamily.</text>
</comment>
<dbReference type="AlphaFoldDB" id="A0A430KS24"/>
<keyword evidence="7 11" id="KW-0560">Oxidoreductase</keyword>
<evidence type="ECO:0000256" key="7">
    <source>
        <dbReference type="ARBA" id="ARBA00023002"/>
    </source>
</evidence>
<dbReference type="SUPFAM" id="SSF51197">
    <property type="entry name" value="Clavaminate synthase-like"/>
    <property type="match status" value="1"/>
</dbReference>
<name>A0A430KS24_9GAMM</name>